<evidence type="ECO:0000256" key="5">
    <source>
        <dbReference type="ARBA" id="ARBA00023014"/>
    </source>
</evidence>
<evidence type="ECO:0000256" key="1">
    <source>
        <dbReference type="ARBA" id="ARBA00001966"/>
    </source>
</evidence>
<gene>
    <name evidence="7" type="ORF">B5F17_07135</name>
</gene>
<evidence type="ECO:0000256" key="3">
    <source>
        <dbReference type="ARBA" id="ARBA00022723"/>
    </source>
</evidence>
<dbReference type="GO" id="GO:0046872">
    <property type="term" value="F:metal ion binding"/>
    <property type="evidence" value="ECO:0007669"/>
    <property type="project" value="UniProtKB-KW"/>
</dbReference>
<evidence type="ECO:0000313" key="8">
    <source>
        <dbReference type="Proteomes" id="UP000195897"/>
    </source>
</evidence>
<dbReference type="SFLD" id="SFLDG01095">
    <property type="entry name" value="Uncharacterised_Radical_SAM_Su"/>
    <property type="match status" value="1"/>
</dbReference>
<dbReference type="GO" id="GO:0051536">
    <property type="term" value="F:iron-sulfur cluster binding"/>
    <property type="evidence" value="ECO:0007669"/>
    <property type="project" value="UniProtKB-KW"/>
</dbReference>
<evidence type="ECO:0000256" key="2">
    <source>
        <dbReference type="ARBA" id="ARBA00022691"/>
    </source>
</evidence>
<dbReference type="AlphaFoldDB" id="A0A1Y4L8E7"/>
<name>A0A1Y4L8E7_9FIRM</name>
<accession>A0A1Y4L8E7</accession>
<dbReference type="InterPro" id="IPR007197">
    <property type="entry name" value="rSAM"/>
</dbReference>
<evidence type="ECO:0000256" key="4">
    <source>
        <dbReference type="ARBA" id="ARBA00023004"/>
    </source>
</evidence>
<reference evidence="8" key="1">
    <citation type="submission" date="2017-04" db="EMBL/GenBank/DDBJ databases">
        <title>Function of individual gut microbiota members based on whole genome sequencing of pure cultures obtained from chicken caecum.</title>
        <authorList>
            <person name="Medvecky M."/>
            <person name="Cejkova D."/>
            <person name="Polansky O."/>
            <person name="Karasova D."/>
            <person name="Kubasova T."/>
            <person name="Cizek A."/>
            <person name="Rychlik I."/>
        </authorList>
    </citation>
    <scope>NUCLEOTIDE SEQUENCE [LARGE SCALE GENOMIC DNA]</scope>
    <source>
        <strain evidence="8">An180</strain>
    </source>
</reference>
<organism evidence="7 8">
    <name type="scientific">Butyricicoccus pullicaecorum</name>
    <dbReference type="NCBI Taxonomy" id="501571"/>
    <lineage>
        <taxon>Bacteria</taxon>
        <taxon>Bacillati</taxon>
        <taxon>Bacillota</taxon>
        <taxon>Clostridia</taxon>
        <taxon>Eubacteriales</taxon>
        <taxon>Butyricicoccaceae</taxon>
        <taxon>Butyricicoccus</taxon>
    </lineage>
</organism>
<dbReference type="PROSITE" id="PS51257">
    <property type="entry name" value="PROKAR_LIPOPROTEIN"/>
    <property type="match status" value="1"/>
</dbReference>
<evidence type="ECO:0000313" key="7">
    <source>
        <dbReference type="EMBL" id="OUP53003.1"/>
    </source>
</evidence>
<dbReference type="RefSeq" id="WP_087372375.1">
    <property type="nucleotide sequence ID" value="NZ_NFKK01000006.1"/>
</dbReference>
<dbReference type="Pfam" id="PF04055">
    <property type="entry name" value="Radical_SAM"/>
    <property type="match status" value="1"/>
</dbReference>
<dbReference type="InterPro" id="IPR051198">
    <property type="entry name" value="BchE-like"/>
</dbReference>
<dbReference type="PANTHER" id="PTHR43409">
    <property type="entry name" value="ANAEROBIC MAGNESIUM-PROTOPORPHYRIN IX MONOMETHYL ESTER CYCLASE-RELATED"/>
    <property type="match status" value="1"/>
</dbReference>
<dbReference type="CDD" id="cd01335">
    <property type="entry name" value="Radical_SAM"/>
    <property type="match status" value="1"/>
</dbReference>
<dbReference type="InterPro" id="IPR058240">
    <property type="entry name" value="rSAM_sf"/>
</dbReference>
<dbReference type="SFLD" id="SFLDS00029">
    <property type="entry name" value="Radical_SAM"/>
    <property type="match status" value="1"/>
</dbReference>
<dbReference type="EMBL" id="NFKK01000006">
    <property type="protein sequence ID" value="OUP53003.1"/>
    <property type="molecule type" value="Genomic_DNA"/>
</dbReference>
<dbReference type="SFLD" id="SFLDG01082">
    <property type="entry name" value="B12-binding_domain_containing"/>
    <property type="match status" value="1"/>
</dbReference>
<evidence type="ECO:0000259" key="6">
    <source>
        <dbReference type="PROSITE" id="PS51918"/>
    </source>
</evidence>
<dbReference type="InterPro" id="IPR006638">
    <property type="entry name" value="Elp3/MiaA/NifB-like_rSAM"/>
</dbReference>
<dbReference type="SMART" id="SM00729">
    <property type="entry name" value="Elp3"/>
    <property type="match status" value="1"/>
</dbReference>
<comment type="caution">
    <text evidence="7">The sequence shown here is derived from an EMBL/GenBank/DDBJ whole genome shotgun (WGS) entry which is preliminary data.</text>
</comment>
<dbReference type="PROSITE" id="PS51918">
    <property type="entry name" value="RADICAL_SAM"/>
    <property type="match status" value="1"/>
</dbReference>
<keyword evidence="3" id="KW-0479">Metal-binding</keyword>
<dbReference type="Gene3D" id="3.20.20.70">
    <property type="entry name" value="Aldolase class I"/>
    <property type="match status" value="1"/>
</dbReference>
<dbReference type="PANTHER" id="PTHR43409:SF4">
    <property type="entry name" value="RADICAL SAM SUPERFAMILY PROTEIN"/>
    <property type="match status" value="1"/>
</dbReference>
<sequence>MIHYEGRVFRPPSEAYSLIVQVTIGCSHNKCTFCDMYKEKQFRVRKLEDVKRDFNEARRAYRQVDRIFLADGDALMCRPEHMAEILRYIRELFPECERVTSYGSPASILVKKQEDLNMLHELGLDMIYLGLESGSDEVLRRVNKGETADEIVRAGLMVKEAGMKLSVTCIAGLGSLELSEEHAIKTAEALSRMKPEYIGLLTLLFELPTPLMRDWQEGKFYLMNPIEIAQETLTLLEHIDCEGSIFRANHASNYVNLAGTLNQDREAMCQKLRAALEGKVRFKNEAFRAR</sequence>
<comment type="cofactor">
    <cofactor evidence="1">
        <name>[4Fe-4S] cluster</name>
        <dbReference type="ChEBI" id="CHEBI:49883"/>
    </cofactor>
</comment>
<dbReference type="Proteomes" id="UP000195897">
    <property type="component" value="Unassembled WGS sequence"/>
</dbReference>
<dbReference type="InterPro" id="IPR013785">
    <property type="entry name" value="Aldolase_TIM"/>
</dbReference>
<keyword evidence="2" id="KW-0949">S-adenosyl-L-methionine</keyword>
<keyword evidence="4" id="KW-0408">Iron</keyword>
<proteinExistence type="predicted"/>
<protein>
    <submittedName>
        <fullName evidence="7">Radical SAM protein</fullName>
    </submittedName>
</protein>
<keyword evidence="5" id="KW-0411">Iron-sulfur</keyword>
<dbReference type="GO" id="GO:0003824">
    <property type="term" value="F:catalytic activity"/>
    <property type="evidence" value="ECO:0007669"/>
    <property type="project" value="InterPro"/>
</dbReference>
<feature type="domain" description="Radical SAM core" evidence="6">
    <location>
        <begin position="10"/>
        <end position="242"/>
    </location>
</feature>
<dbReference type="SUPFAM" id="SSF102114">
    <property type="entry name" value="Radical SAM enzymes"/>
    <property type="match status" value="1"/>
</dbReference>